<evidence type="ECO:0000313" key="4">
    <source>
        <dbReference type="Proteomes" id="UP000003303"/>
    </source>
</evidence>
<keyword evidence="2" id="KW-0812">Transmembrane</keyword>
<dbReference type="EMBL" id="ACLR01000179">
    <property type="protein sequence ID" value="EEK16479.1"/>
    <property type="molecule type" value="Genomic_DNA"/>
</dbReference>
<comment type="caution">
    <text evidence="3">The sequence shown here is derived from an EMBL/GenBank/DDBJ whole genome shotgun (WGS) entry which is preliminary data.</text>
</comment>
<organism evidence="3 4">
    <name type="scientific">Porphyromonas uenonis 60-3</name>
    <dbReference type="NCBI Taxonomy" id="596327"/>
    <lineage>
        <taxon>Bacteria</taxon>
        <taxon>Pseudomonadati</taxon>
        <taxon>Bacteroidota</taxon>
        <taxon>Bacteroidia</taxon>
        <taxon>Bacteroidales</taxon>
        <taxon>Porphyromonadaceae</taxon>
        <taxon>Porphyromonas</taxon>
    </lineage>
</organism>
<keyword evidence="2" id="KW-1133">Transmembrane helix</keyword>
<evidence type="ECO:0000313" key="3">
    <source>
        <dbReference type="EMBL" id="EEK16479.1"/>
    </source>
</evidence>
<evidence type="ECO:0000256" key="1">
    <source>
        <dbReference type="SAM" id="Coils"/>
    </source>
</evidence>
<reference evidence="3 4" key="1">
    <citation type="submission" date="2009-04" db="EMBL/GenBank/DDBJ databases">
        <authorList>
            <person name="Sebastian Y."/>
            <person name="Madupu R."/>
            <person name="Durkin A.S."/>
            <person name="Torralba M."/>
            <person name="Methe B."/>
            <person name="Sutton G.G."/>
            <person name="Strausberg R.L."/>
            <person name="Nelson K.E."/>
        </authorList>
    </citation>
    <scope>NUCLEOTIDE SEQUENCE [LARGE SCALE GENOMIC DNA]</scope>
    <source>
        <strain evidence="3 4">60-3</strain>
    </source>
</reference>
<feature type="transmembrane region" description="Helical" evidence="2">
    <location>
        <begin position="133"/>
        <end position="158"/>
    </location>
</feature>
<dbReference type="Proteomes" id="UP000003303">
    <property type="component" value="Unassembled WGS sequence"/>
</dbReference>
<protein>
    <submittedName>
        <fullName evidence="3">Uncharacterized protein</fullName>
    </submittedName>
</protein>
<keyword evidence="1" id="KW-0175">Coiled coil</keyword>
<feature type="coiled-coil region" evidence="1">
    <location>
        <begin position="97"/>
        <end position="124"/>
    </location>
</feature>
<name>C2MCV6_9PORP</name>
<evidence type="ECO:0000256" key="2">
    <source>
        <dbReference type="SAM" id="Phobius"/>
    </source>
</evidence>
<accession>C2MCV6</accession>
<dbReference type="STRING" id="596327.PORUE0001_1788"/>
<keyword evidence="4" id="KW-1185">Reference proteome</keyword>
<dbReference type="AlphaFoldDB" id="C2MCV6"/>
<keyword evidence="2" id="KW-0472">Membrane</keyword>
<gene>
    <name evidence="3" type="ORF">PORUE0001_1788</name>
</gene>
<sequence>MCALILSASMLLSCGSRRKLSTEVSQQQSQQRSELAVNHAEQHLRDTTLEEWEILLLDTISPRQGAFAVGALAGDSLLAVSRSQMSGVRYIRARRTVVRQQDSVARKEEALQQANSQQEATTERQTAERRPSWLTGLLVWVVGSLLLVVGVATLMWILKRRWRW</sequence>
<proteinExistence type="predicted"/>